<gene>
    <name evidence="1" type="ORF">OPT61_g1764</name>
</gene>
<comment type="caution">
    <text evidence="1">The sequence shown here is derived from an EMBL/GenBank/DDBJ whole genome shotgun (WGS) entry which is preliminary data.</text>
</comment>
<organism evidence="1 2">
    <name type="scientific">Boeremia exigua</name>
    <dbReference type="NCBI Taxonomy" id="749465"/>
    <lineage>
        <taxon>Eukaryota</taxon>
        <taxon>Fungi</taxon>
        <taxon>Dikarya</taxon>
        <taxon>Ascomycota</taxon>
        <taxon>Pezizomycotina</taxon>
        <taxon>Dothideomycetes</taxon>
        <taxon>Pleosporomycetidae</taxon>
        <taxon>Pleosporales</taxon>
        <taxon>Pleosporineae</taxon>
        <taxon>Didymellaceae</taxon>
        <taxon>Boeremia</taxon>
    </lineage>
</organism>
<sequence>MFFMGITAAARTIAFDVGFRRAIVSKEMRLKRIRANFQYENTNMPTLTMATRLDDECIASGDRPGCDSCNIRGAATSTQSPNLALTTAPYRPSAHSVPEQGSNCNTHILAIAPLNHLGSSLRVSPPSPPAAEPHSFVHSITLLFRPASNCATETVHNLQLLVCRAYGFKDQADKVHNEATNNQTIGHQSTVLRPTADRNELTATRGLRITPLNLYTCALKLPTWAAETLQPRFAIDVHKDQSTTFDQFRSRIDNFSPTFLAESRQPQMIIGNIVVQAVGSLFFFARAYSRVAIIKAWRSEDYVLTLAWMFCTAYSVCQYGQIDHGAGRHAIATSLENPQNPIISQKYAYAAQIVVFPALAMAKMSICLTYLRIFYTDKRGRYMIQALLVILVLLTFPFMFEKVFQCRPIHVYWTEARPAGKCLADLPAFLLSGSLNVFVDAALMVIVLPRILELQLHQRQRWALTGVVLLGSLAIAAGIVRMVRVTKSITMPGFEPSWDQYDVSIWTSTEVYVSLLCASAPGVKPIVVKILPKFLGSSFSRSRSRTTGGADTGIELGTGSRWKRTTIGSTRMNNRRPSESVLATVDGPYEEMGNGVDTQSLNKKSETRSTTRSSESDSGNLGHIYKTSDVSIETHAI</sequence>
<proteinExistence type="predicted"/>
<name>A0ACC2INX7_9PLEO</name>
<dbReference type="Proteomes" id="UP001153331">
    <property type="component" value="Unassembled WGS sequence"/>
</dbReference>
<keyword evidence="2" id="KW-1185">Reference proteome</keyword>
<reference evidence="1" key="1">
    <citation type="submission" date="2022-11" db="EMBL/GenBank/DDBJ databases">
        <title>Genome Sequence of Boeremia exigua.</title>
        <authorList>
            <person name="Buettner E."/>
        </authorList>
    </citation>
    <scope>NUCLEOTIDE SEQUENCE</scope>
    <source>
        <strain evidence="1">CU02</strain>
    </source>
</reference>
<evidence type="ECO:0000313" key="2">
    <source>
        <dbReference type="Proteomes" id="UP001153331"/>
    </source>
</evidence>
<protein>
    <submittedName>
        <fullName evidence="1">Uncharacterized protein</fullName>
    </submittedName>
</protein>
<dbReference type="EMBL" id="JAPHNI010000074">
    <property type="protein sequence ID" value="KAJ8116915.1"/>
    <property type="molecule type" value="Genomic_DNA"/>
</dbReference>
<evidence type="ECO:0000313" key="1">
    <source>
        <dbReference type="EMBL" id="KAJ8116915.1"/>
    </source>
</evidence>
<accession>A0ACC2INX7</accession>